<dbReference type="Proteomes" id="UP000004067">
    <property type="component" value="Unassembled WGS sequence"/>
</dbReference>
<comment type="caution">
    <text evidence="3">The sequence shown here is derived from an EMBL/GenBank/DDBJ whole genome shotgun (WGS) entry which is preliminary data.</text>
</comment>
<evidence type="ECO:0000259" key="2">
    <source>
        <dbReference type="PROSITE" id="PS50983"/>
    </source>
</evidence>
<dbReference type="InterPro" id="IPR050902">
    <property type="entry name" value="ABC_Transporter_SBP"/>
</dbReference>
<reference evidence="3 4" key="1">
    <citation type="submission" date="2011-04" db="EMBL/GenBank/DDBJ databases">
        <authorList>
            <person name="Muzny D."/>
            <person name="Qin X."/>
            <person name="Deng J."/>
            <person name="Jiang H."/>
            <person name="Liu Y."/>
            <person name="Qu J."/>
            <person name="Song X.-Z."/>
            <person name="Zhang L."/>
            <person name="Thornton R."/>
            <person name="Coyle M."/>
            <person name="Francisco L."/>
            <person name="Jackson L."/>
            <person name="Javaid M."/>
            <person name="Korchina V."/>
            <person name="Kovar C."/>
            <person name="Mata R."/>
            <person name="Mathew T."/>
            <person name="Ngo R."/>
            <person name="Nguyen L."/>
            <person name="Nguyen N."/>
            <person name="Okwuonu G."/>
            <person name="Ongeri F."/>
            <person name="Pham C."/>
            <person name="Simmons D."/>
            <person name="Wilczek-Boney K."/>
            <person name="Hale W."/>
            <person name="Jakkamsetti A."/>
            <person name="Pham P."/>
            <person name="Ruth R."/>
            <person name="San Lucas F."/>
            <person name="Warren J."/>
            <person name="Zhang J."/>
            <person name="Zhao Z."/>
            <person name="Zhou C."/>
            <person name="Zhu D."/>
            <person name="Lee S."/>
            <person name="Bess C."/>
            <person name="Blankenburg K."/>
            <person name="Forbes L."/>
            <person name="Fu Q."/>
            <person name="Gubbala S."/>
            <person name="Hirani K."/>
            <person name="Jayaseelan J.C."/>
            <person name="Lara F."/>
            <person name="Munidasa M."/>
            <person name="Palculict T."/>
            <person name="Patil S."/>
            <person name="Pu L.-L."/>
            <person name="Saada N."/>
            <person name="Tang L."/>
            <person name="Weissenberger G."/>
            <person name="Zhu Y."/>
            <person name="Hemphill L."/>
            <person name="Shang Y."/>
            <person name="Youmans B."/>
            <person name="Ayvaz T."/>
            <person name="Ross M."/>
            <person name="Santibanez J."/>
            <person name="Aqrawi P."/>
            <person name="Gross S."/>
            <person name="Joshi V."/>
            <person name="Fowler G."/>
            <person name="Nazareth L."/>
            <person name="Reid J."/>
            <person name="Worley K."/>
            <person name="Petrosino J."/>
            <person name="Highlander S."/>
            <person name="Gibbs R."/>
        </authorList>
    </citation>
    <scope>NUCLEOTIDE SEQUENCE [LARGE SCALE GENOMIC DNA]</scope>
    <source>
        <strain evidence="3 4">DSM 2778</strain>
    </source>
</reference>
<dbReference type="Gene3D" id="3.40.50.1980">
    <property type="entry name" value="Nitrogenase molybdenum iron protein domain"/>
    <property type="match status" value="2"/>
</dbReference>
<dbReference type="Pfam" id="PF01497">
    <property type="entry name" value="Peripla_BP_2"/>
    <property type="match status" value="1"/>
</dbReference>
<dbReference type="InterPro" id="IPR002491">
    <property type="entry name" value="ABC_transptr_periplasmic_BD"/>
</dbReference>
<dbReference type="GO" id="GO:0071281">
    <property type="term" value="P:cellular response to iron ion"/>
    <property type="evidence" value="ECO:0007669"/>
    <property type="project" value="TreeGrafter"/>
</dbReference>
<keyword evidence="4" id="KW-1185">Reference proteome</keyword>
<organism evidence="3 4">
    <name type="scientific">Centipeda periodontii DSM 2778</name>
    <dbReference type="NCBI Taxonomy" id="888060"/>
    <lineage>
        <taxon>Bacteria</taxon>
        <taxon>Bacillati</taxon>
        <taxon>Bacillota</taxon>
        <taxon>Negativicutes</taxon>
        <taxon>Selenomonadales</taxon>
        <taxon>Selenomonadaceae</taxon>
        <taxon>Centipeda</taxon>
    </lineage>
</organism>
<comment type="similarity">
    <text evidence="1">Belongs to the bacterial solute-binding protein 8 family.</text>
</comment>
<dbReference type="PROSITE" id="PS50983">
    <property type="entry name" value="FE_B12_PBP"/>
    <property type="match status" value="1"/>
</dbReference>
<dbReference type="EMBL" id="AFHQ01000047">
    <property type="protein sequence ID" value="EGK58393.1"/>
    <property type="molecule type" value="Genomic_DNA"/>
</dbReference>
<evidence type="ECO:0000256" key="1">
    <source>
        <dbReference type="ARBA" id="ARBA00008814"/>
    </source>
</evidence>
<sequence length="339" mass="37535">MTLGASMAGVKYIPQVVLVVLLLCLIQLTAACGSVEKERTAEVGYSVTDITGRTIHFDAPPQRIVTLSSTLDQIVLSVLPPERMVAINASMKEHINSNMVGIADQVAETIERPSVEYIVSLHPDIVLIADWQYLELADPLRDAGLKVVIGRGPHNLAEVRDLVRLTTDAIGESRRGDILLRKMDEKLAEITEKVRAIPESERKTVVFLSLMPSYGGIGSSFDDACHYAGVINGVSAFGLRNGQEVTKEVILAINPDILFLPDYPWKGEEWLAAYIRSYTEDPALRPLKALQNRHLVTPRSSFLYNCSQDFVYGVQEIAYRVYGDDFYLSDDAHISAVDE</sequence>
<evidence type="ECO:0000313" key="4">
    <source>
        <dbReference type="Proteomes" id="UP000004067"/>
    </source>
</evidence>
<proteinExistence type="inferred from homology"/>
<dbReference type="AlphaFoldDB" id="F5RP03"/>
<dbReference type="STRING" id="888060.HMPREF9081_1989"/>
<protein>
    <submittedName>
        <fullName evidence="3">Heme ABC superfamily ATP binding cassette transporter, binding protein</fullName>
    </submittedName>
</protein>
<accession>F5RP03</accession>
<evidence type="ECO:0000313" key="3">
    <source>
        <dbReference type="EMBL" id="EGK58393.1"/>
    </source>
</evidence>
<dbReference type="HOGENOM" id="CLU_038034_2_4_9"/>
<gene>
    <name evidence="3" type="ORF">HMPREF9081_1989</name>
</gene>
<dbReference type="eggNOG" id="COG0614">
    <property type="taxonomic scope" value="Bacteria"/>
</dbReference>
<name>F5RP03_9FIRM</name>
<dbReference type="PANTHER" id="PTHR30535">
    <property type="entry name" value="VITAMIN B12-BINDING PROTEIN"/>
    <property type="match status" value="1"/>
</dbReference>
<dbReference type="SUPFAM" id="SSF53807">
    <property type="entry name" value="Helical backbone' metal receptor"/>
    <property type="match status" value="1"/>
</dbReference>
<dbReference type="PANTHER" id="PTHR30535:SF34">
    <property type="entry name" value="MOLYBDATE-BINDING PROTEIN MOLA"/>
    <property type="match status" value="1"/>
</dbReference>
<feature type="domain" description="Fe/B12 periplasmic-binding" evidence="2">
    <location>
        <begin position="63"/>
        <end position="325"/>
    </location>
</feature>